<keyword evidence="1" id="KW-0812">Transmembrane</keyword>
<evidence type="ECO:0000256" key="1">
    <source>
        <dbReference type="SAM" id="Phobius"/>
    </source>
</evidence>
<keyword evidence="1" id="KW-0472">Membrane</keyword>
<feature type="transmembrane region" description="Helical" evidence="1">
    <location>
        <begin position="12"/>
        <end position="29"/>
    </location>
</feature>
<evidence type="ECO:0000313" key="3">
    <source>
        <dbReference type="RefSeq" id="XP_005112613.1"/>
    </source>
</evidence>
<organism evidence="2 3">
    <name type="scientific">Aplysia californica</name>
    <name type="common">California sea hare</name>
    <dbReference type="NCBI Taxonomy" id="6500"/>
    <lineage>
        <taxon>Eukaryota</taxon>
        <taxon>Metazoa</taxon>
        <taxon>Spiralia</taxon>
        <taxon>Lophotrochozoa</taxon>
        <taxon>Mollusca</taxon>
        <taxon>Gastropoda</taxon>
        <taxon>Heterobranchia</taxon>
        <taxon>Euthyneura</taxon>
        <taxon>Tectipleura</taxon>
        <taxon>Aplysiida</taxon>
        <taxon>Aplysioidea</taxon>
        <taxon>Aplysiidae</taxon>
        <taxon>Aplysia</taxon>
    </lineage>
</organism>
<dbReference type="Proteomes" id="UP000694888">
    <property type="component" value="Unplaced"/>
</dbReference>
<gene>
    <name evidence="3" type="primary">LOC101845821</name>
</gene>
<keyword evidence="1" id="KW-1133">Transmembrane helix</keyword>
<accession>A0ABM0KA52</accession>
<dbReference type="GeneID" id="101845821"/>
<protein>
    <submittedName>
        <fullName evidence="3">Uncharacterized protein LOC101845821</fullName>
    </submittedName>
</protein>
<keyword evidence="2" id="KW-1185">Reference proteome</keyword>
<dbReference type="RefSeq" id="XP_005112613.1">
    <property type="nucleotide sequence ID" value="XM_005112556.3"/>
</dbReference>
<evidence type="ECO:0000313" key="2">
    <source>
        <dbReference type="Proteomes" id="UP000694888"/>
    </source>
</evidence>
<sequence>MKISVTEWTLFFISWILCFTGGAILRPYRQNVLARAKMRPTTFGPRDPRRFKMQSLATIGFQPTPRRCCHIGERVAKKKKICDITVLAVVRKYERDKYSPVVSNRSAKHFKRSRLSKLSEKVSKCSAVYPNHFVKCCKYKKEFYNHLRKCHTKPRRQRRRCKKNVRRRYS</sequence>
<proteinExistence type="predicted"/>
<reference evidence="3" key="1">
    <citation type="submission" date="2025-08" db="UniProtKB">
        <authorList>
            <consortium name="RefSeq"/>
        </authorList>
    </citation>
    <scope>IDENTIFICATION</scope>
</reference>
<name>A0ABM0KA52_APLCA</name>